<protein>
    <submittedName>
        <fullName evidence="1">Uncharacterized protein</fullName>
    </submittedName>
</protein>
<keyword evidence="2" id="KW-1185">Reference proteome</keyword>
<proteinExistence type="predicted"/>
<reference evidence="1" key="1">
    <citation type="submission" date="2019-10" db="EMBL/GenBank/DDBJ databases">
        <authorList>
            <consortium name="DOE Joint Genome Institute"/>
            <person name="Kuo A."/>
            <person name="Miyauchi S."/>
            <person name="Kiss E."/>
            <person name="Drula E."/>
            <person name="Kohler A."/>
            <person name="Sanchez-Garcia M."/>
            <person name="Andreopoulos B."/>
            <person name="Barry K.W."/>
            <person name="Bonito G."/>
            <person name="Buee M."/>
            <person name="Carver A."/>
            <person name="Chen C."/>
            <person name="Cichocki N."/>
            <person name="Clum A."/>
            <person name="Culley D."/>
            <person name="Crous P.W."/>
            <person name="Fauchery L."/>
            <person name="Girlanda M."/>
            <person name="Hayes R."/>
            <person name="Keri Z."/>
            <person name="Labutti K."/>
            <person name="Lipzen A."/>
            <person name="Lombard V."/>
            <person name="Magnuson J."/>
            <person name="Maillard F."/>
            <person name="Morin E."/>
            <person name="Murat C."/>
            <person name="Nolan M."/>
            <person name="Ohm R."/>
            <person name="Pangilinan J."/>
            <person name="Pereira M."/>
            <person name="Perotto S."/>
            <person name="Peter M."/>
            <person name="Riley R."/>
            <person name="Sitrit Y."/>
            <person name="Stielow B."/>
            <person name="Szollosi G."/>
            <person name="Zifcakova L."/>
            <person name="Stursova M."/>
            <person name="Spatafora J.W."/>
            <person name="Tedersoo L."/>
            <person name="Vaario L.-M."/>
            <person name="Yamada A."/>
            <person name="Yan M."/>
            <person name="Wang P."/>
            <person name="Xu J."/>
            <person name="Bruns T."/>
            <person name="Baldrian P."/>
            <person name="Vilgalys R."/>
            <person name="Henrissat B."/>
            <person name="Grigoriev I.V."/>
            <person name="Hibbett D."/>
            <person name="Nagy L.G."/>
            <person name="Martin F.M."/>
        </authorList>
    </citation>
    <scope>NUCLEOTIDE SEQUENCE</scope>
    <source>
        <strain evidence="1">P2</strain>
    </source>
</reference>
<evidence type="ECO:0000313" key="2">
    <source>
        <dbReference type="Proteomes" id="UP000886501"/>
    </source>
</evidence>
<comment type="caution">
    <text evidence="1">The sequence shown here is derived from an EMBL/GenBank/DDBJ whole genome shotgun (WGS) entry which is preliminary data.</text>
</comment>
<dbReference type="EMBL" id="MU117994">
    <property type="protein sequence ID" value="KAF9649724.1"/>
    <property type="molecule type" value="Genomic_DNA"/>
</dbReference>
<accession>A0ACB6ZJK5</accession>
<sequence>MCAHPPQGAFSATNADVDMSYFSSAASSRVAMQLVVDNQGRGHWSTAETVQNTTMGCINEGFGSCCVGQGHLYTPDALCTSMREGLKRITATITESLIHNESANAQADDIYHIMVFSERYK</sequence>
<name>A0ACB6ZJK5_THEGA</name>
<evidence type="ECO:0000313" key="1">
    <source>
        <dbReference type="EMBL" id="KAF9649724.1"/>
    </source>
</evidence>
<dbReference type="Proteomes" id="UP000886501">
    <property type="component" value="Unassembled WGS sequence"/>
</dbReference>
<gene>
    <name evidence="1" type="ORF">BDM02DRAFT_3113366</name>
</gene>
<reference evidence="1" key="2">
    <citation type="journal article" date="2020" name="Nat. Commun.">
        <title>Large-scale genome sequencing of mycorrhizal fungi provides insights into the early evolution of symbiotic traits.</title>
        <authorList>
            <person name="Miyauchi S."/>
            <person name="Kiss E."/>
            <person name="Kuo A."/>
            <person name="Drula E."/>
            <person name="Kohler A."/>
            <person name="Sanchez-Garcia M."/>
            <person name="Morin E."/>
            <person name="Andreopoulos B."/>
            <person name="Barry K.W."/>
            <person name="Bonito G."/>
            <person name="Buee M."/>
            <person name="Carver A."/>
            <person name="Chen C."/>
            <person name="Cichocki N."/>
            <person name="Clum A."/>
            <person name="Culley D."/>
            <person name="Crous P.W."/>
            <person name="Fauchery L."/>
            <person name="Girlanda M."/>
            <person name="Hayes R.D."/>
            <person name="Keri Z."/>
            <person name="LaButti K."/>
            <person name="Lipzen A."/>
            <person name="Lombard V."/>
            <person name="Magnuson J."/>
            <person name="Maillard F."/>
            <person name="Murat C."/>
            <person name="Nolan M."/>
            <person name="Ohm R.A."/>
            <person name="Pangilinan J."/>
            <person name="Pereira M.F."/>
            <person name="Perotto S."/>
            <person name="Peter M."/>
            <person name="Pfister S."/>
            <person name="Riley R."/>
            <person name="Sitrit Y."/>
            <person name="Stielow J.B."/>
            <person name="Szollosi G."/>
            <person name="Zifcakova L."/>
            <person name="Stursova M."/>
            <person name="Spatafora J.W."/>
            <person name="Tedersoo L."/>
            <person name="Vaario L.M."/>
            <person name="Yamada A."/>
            <person name="Yan M."/>
            <person name="Wang P."/>
            <person name="Xu J."/>
            <person name="Bruns T."/>
            <person name="Baldrian P."/>
            <person name="Vilgalys R."/>
            <person name="Dunand C."/>
            <person name="Henrissat B."/>
            <person name="Grigoriev I.V."/>
            <person name="Hibbett D."/>
            <person name="Nagy L.G."/>
            <person name="Martin F.M."/>
        </authorList>
    </citation>
    <scope>NUCLEOTIDE SEQUENCE</scope>
    <source>
        <strain evidence="1">P2</strain>
    </source>
</reference>
<organism evidence="1 2">
    <name type="scientific">Thelephora ganbajun</name>
    <name type="common">Ganba fungus</name>
    <dbReference type="NCBI Taxonomy" id="370292"/>
    <lineage>
        <taxon>Eukaryota</taxon>
        <taxon>Fungi</taxon>
        <taxon>Dikarya</taxon>
        <taxon>Basidiomycota</taxon>
        <taxon>Agaricomycotina</taxon>
        <taxon>Agaricomycetes</taxon>
        <taxon>Thelephorales</taxon>
        <taxon>Thelephoraceae</taxon>
        <taxon>Thelephora</taxon>
    </lineage>
</organism>